<dbReference type="Gramene" id="Pp3c11_22850V3.1">
    <property type="protein sequence ID" value="Pp3c11_22850V3.1"/>
    <property type="gene ID" value="Pp3c11_22850"/>
</dbReference>
<dbReference type="EnsemblPlants" id="Pp3c11_22850V3.1">
    <property type="protein sequence ID" value="Pp3c11_22850V3.1"/>
    <property type="gene ID" value="Pp3c11_22850"/>
</dbReference>
<dbReference type="OrthoDB" id="724026at2759"/>
<dbReference type="EnsemblPlants" id="Pp3c11_22850V3.2">
    <property type="protein sequence ID" value="Pp3c11_22850V3.2"/>
    <property type="gene ID" value="Pp3c11_22850"/>
</dbReference>
<sequence>MVFDSEGLMSLSDALRQAEKVAKKTGEPPNLDSALILARTESEHPSVAEVWRDLETRGSKEDPLYPSHKLASLVLEDSFQSHAVGHAMVQACRGGHILCIRRLREIQNQHLSGSMLVGLFSAFGILKAAEAGHDEVVEELLQPTMSASTAMMGFMVATRWKDQKGSESYPFVEKPGNTPNSDWLRKMMNCKSMLPPGSTHFQSGGWDIRGLPGLHEKLHELVRASYRTFLVWRTAVIAASQCHTDVFRVLLNRRQADNAALAEVLQSLETPRGDKKGSSGLDSEAKKIMQDRAKMDSVMNQLVEDYSTKNYHDAMLYTLWGHVQRGGRDASVGLGAGKPKCVAQAQNGVWEMQLEVPILMMPVEYALVDEEPHRRYKQLMLLYPQRAKVNIQLIAAVEAQANFLQVTVGVKHVRFKVENSKWHESCMGHFPTVVMLSLTPQTKEGTSVTMTNSSSNTVFKIGHAENITVGSGAGDGATRGIAAGLRASAAVTMNSTMKSTPWRFEQLPKQDTADRGGSFVWTLQSMKGIPFERSNPHRMADTSSKWNWARRVPGNPLDQLPFTSEGGVIFTGGDYSDTMMWRFPKTMEGRKLRWSIEGQIHSTFTTSRYFETRIASFCGDIEERLKLLEEKKDKDKGVENADKPPKKEKPEKAEKDEKSKNEEKGEKSKNKETGGVPSLDEASRSEFEEWLEFKRFKEERMRMMSEGQST</sequence>
<accession>A0A2K1JVU2</accession>
<feature type="compositionally biased region" description="Basic and acidic residues" evidence="1">
    <location>
        <begin position="634"/>
        <end position="672"/>
    </location>
</feature>
<reference evidence="3" key="3">
    <citation type="submission" date="2020-12" db="UniProtKB">
        <authorList>
            <consortium name="EnsemblPlants"/>
        </authorList>
    </citation>
    <scope>IDENTIFICATION</scope>
</reference>
<evidence type="ECO:0000256" key="1">
    <source>
        <dbReference type="SAM" id="MobiDB-lite"/>
    </source>
</evidence>
<feature type="region of interest" description="Disordered" evidence="1">
    <location>
        <begin position="634"/>
        <end position="685"/>
    </location>
</feature>
<dbReference type="PaxDb" id="3218-PP1S31_162V6.1"/>
<dbReference type="EnsemblPlants" id="Pp3c11_22850V3.3">
    <property type="protein sequence ID" value="Pp3c11_22850V3.3"/>
    <property type="gene ID" value="Pp3c11_22850"/>
</dbReference>
<dbReference type="Proteomes" id="UP000006727">
    <property type="component" value="Chromosome 11"/>
</dbReference>
<evidence type="ECO:0000313" key="3">
    <source>
        <dbReference type="EnsemblPlants" id="Pp3c11_22850V3.1"/>
    </source>
</evidence>
<protein>
    <submittedName>
        <fullName evidence="2 3">Uncharacterized protein</fullName>
    </submittedName>
</protein>
<dbReference type="AlphaFoldDB" id="A0A2K1JVU2"/>
<dbReference type="GeneID" id="112288390"/>
<keyword evidence="4" id="KW-1185">Reference proteome</keyword>
<reference evidence="2 4" key="2">
    <citation type="journal article" date="2018" name="Plant J.">
        <title>The Physcomitrella patens chromosome-scale assembly reveals moss genome structure and evolution.</title>
        <authorList>
            <person name="Lang D."/>
            <person name="Ullrich K.K."/>
            <person name="Murat F."/>
            <person name="Fuchs J."/>
            <person name="Jenkins J."/>
            <person name="Haas F.B."/>
            <person name="Piednoel M."/>
            <person name="Gundlach H."/>
            <person name="Van Bel M."/>
            <person name="Meyberg R."/>
            <person name="Vives C."/>
            <person name="Morata J."/>
            <person name="Symeonidi A."/>
            <person name="Hiss M."/>
            <person name="Muchero W."/>
            <person name="Kamisugi Y."/>
            <person name="Saleh O."/>
            <person name="Blanc G."/>
            <person name="Decker E.L."/>
            <person name="van Gessel N."/>
            <person name="Grimwood J."/>
            <person name="Hayes R.D."/>
            <person name="Graham S.W."/>
            <person name="Gunter L.E."/>
            <person name="McDaniel S.F."/>
            <person name="Hoernstein S.N.W."/>
            <person name="Larsson A."/>
            <person name="Li F.W."/>
            <person name="Perroud P.F."/>
            <person name="Phillips J."/>
            <person name="Ranjan P."/>
            <person name="Rokshar D.S."/>
            <person name="Rothfels C.J."/>
            <person name="Schneider L."/>
            <person name="Shu S."/>
            <person name="Stevenson D.W."/>
            <person name="Thummler F."/>
            <person name="Tillich M."/>
            <person name="Villarreal Aguilar J.C."/>
            <person name="Widiez T."/>
            <person name="Wong G.K."/>
            <person name="Wymore A."/>
            <person name="Zhang Y."/>
            <person name="Zimmer A.D."/>
            <person name="Quatrano R.S."/>
            <person name="Mayer K.F.X."/>
            <person name="Goodstein D."/>
            <person name="Casacuberta J.M."/>
            <person name="Vandepoele K."/>
            <person name="Reski R."/>
            <person name="Cuming A.C."/>
            <person name="Tuskan G.A."/>
            <person name="Maumus F."/>
            <person name="Salse J."/>
            <person name="Schmutz J."/>
            <person name="Rensing S.A."/>
        </authorList>
    </citation>
    <scope>NUCLEOTIDE SEQUENCE [LARGE SCALE GENOMIC DNA]</scope>
    <source>
        <strain evidence="3 4">cv. Gransden 2004</strain>
    </source>
</reference>
<proteinExistence type="predicted"/>
<name>A0A2K1JVU2_PHYPA</name>
<dbReference type="KEGG" id="ppp:112288390"/>
<dbReference type="EMBL" id="ABEU02000011">
    <property type="protein sequence ID" value="PNR45645.1"/>
    <property type="molecule type" value="Genomic_DNA"/>
</dbReference>
<evidence type="ECO:0000313" key="2">
    <source>
        <dbReference type="EMBL" id="PNR45645.1"/>
    </source>
</evidence>
<dbReference type="Gramene" id="Pp3c11_22850V3.3">
    <property type="protein sequence ID" value="Pp3c11_22850V3.3"/>
    <property type="gene ID" value="Pp3c11_22850"/>
</dbReference>
<dbReference type="PANTHER" id="PTHR31439">
    <property type="entry name" value="EXPRESSED PROTEIN"/>
    <property type="match status" value="1"/>
</dbReference>
<reference evidence="2 4" key="1">
    <citation type="journal article" date="2008" name="Science">
        <title>The Physcomitrella genome reveals evolutionary insights into the conquest of land by plants.</title>
        <authorList>
            <person name="Rensing S."/>
            <person name="Lang D."/>
            <person name="Zimmer A."/>
            <person name="Terry A."/>
            <person name="Salamov A."/>
            <person name="Shapiro H."/>
            <person name="Nishiyama T."/>
            <person name="Perroud P.-F."/>
            <person name="Lindquist E."/>
            <person name="Kamisugi Y."/>
            <person name="Tanahashi T."/>
            <person name="Sakakibara K."/>
            <person name="Fujita T."/>
            <person name="Oishi K."/>
            <person name="Shin-I T."/>
            <person name="Kuroki Y."/>
            <person name="Toyoda A."/>
            <person name="Suzuki Y."/>
            <person name="Hashimoto A."/>
            <person name="Yamaguchi K."/>
            <person name="Sugano A."/>
            <person name="Kohara Y."/>
            <person name="Fujiyama A."/>
            <person name="Anterola A."/>
            <person name="Aoki S."/>
            <person name="Ashton N."/>
            <person name="Barbazuk W.B."/>
            <person name="Barker E."/>
            <person name="Bennetzen J."/>
            <person name="Bezanilla M."/>
            <person name="Blankenship R."/>
            <person name="Cho S.H."/>
            <person name="Dutcher S."/>
            <person name="Estelle M."/>
            <person name="Fawcett J.A."/>
            <person name="Gundlach H."/>
            <person name="Hanada K."/>
            <person name="Heyl A."/>
            <person name="Hicks K.A."/>
            <person name="Hugh J."/>
            <person name="Lohr M."/>
            <person name="Mayer K."/>
            <person name="Melkozernov A."/>
            <person name="Murata T."/>
            <person name="Nelson D."/>
            <person name="Pils B."/>
            <person name="Prigge M."/>
            <person name="Reiss B."/>
            <person name="Renner T."/>
            <person name="Rombauts S."/>
            <person name="Rushton P."/>
            <person name="Sanderfoot A."/>
            <person name="Schween G."/>
            <person name="Shiu S.-H."/>
            <person name="Stueber K."/>
            <person name="Theodoulou F.L."/>
            <person name="Tu H."/>
            <person name="Van de Peer Y."/>
            <person name="Verrier P.J."/>
            <person name="Waters E."/>
            <person name="Wood A."/>
            <person name="Yang L."/>
            <person name="Cove D."/>
            <person name="Cuming A."/>
            <person name="Hasebe M."/>
            <person name="Lucas S."/>
            <person name="Mishler D.B."/>
            <person name="Reski R."/>
            <person name="Grigoriev I."/>
            <person name="Quatrano R.S."/>
            <person name="Boore J.L."/>
        </authorList>
    </citation>
    <scope>NUCLEOTIDE SEQUENCE [LARGE SCALE GENOMIC DNA]</scope>
    <source>
        <strain evidence="3 4">cv. Gransden 2004</strain>
    </source>
</reference>
<dbReference type="Gramene" id="Pp3c11_22850V3.2">
    <property type="protein sequence ID" value="Pp3c11_22850V3.2"/>
    <property type="gene ID" value="Pp3c11_22850"/>
</dbReference>
<dbReference type="RefSeq" id="XP_024388282.1">
    <property type="nucleotide sequence ID" value="XM_024532514.2"/>
</dbReference>
<dbReference type="RefSeq" id="XP_024388281.1">
    <property type="nucleotide sequence ID" value="XM_024532513.2"/>
</dbReference>
<dbReference type="PANTHER" id="PTHR31439:SF4">
    <property type="entry name" value="NEURONAL PAS DOMAIN PROTEIN"/>
    <property type="match status" value="1"/>
</dbReference>
<gene>
    <name evidence="3" type="primary">LOC112288390</name>
    <name evidence="2" type="ORF">PHYPA_015416</name>
</gene>
<evidence type="ECO:0000313" key="4">
    <source>
        <dbReference type="Proteomes" id="UP000006727"/>
    </source>
</evidence>
<organism evidence="2">
    <name type="scientific">Physcomitrium patens</name>
    <name type="common">Spreading-leaved earth moss</name>
    <name type="synonym">Physcomitrella patens</name>
    <dbReference type="NCBI Taxonomy" id="3218"/>
    <lineage>
        <taxon>Eukaryota</taxon>
        <taxon>Viridiplantae</taxon>
        <taxon>Streptophyta</taxon>
        <taxon>Embryophyta</taxon>
        <taxon>Bryophyta</taxon>
        <taxon>Bryophytina</taxon>
        <taxon>Bryopsida</taxon>
        <taxon>Funariidae</taxon>
        <taxon>Funariales</taxon>
        <taxon>Funariaceae</taxon>
        <taxon>Physcomitrium</taxon>
    </lineage>
</organism>